<evidence type="ECO:0000313" key="3">
    <source>
        <dbReference type="Proteomes" id="UP000829364"/>
    </source>
</evidence>
<feature type="compositionally biased region" description="Polar residues" evidence="1">
    <location>
        <begin position="214"/>
        <end position="225"/>
    </location>
</feature>
<accession>A0A9Q8QME4</accession>
<gene>
    <name evidence="2" type="ORF">JDV02_008191</name>
</gene>
<dbReference type="KEGG" id="ptkz:JDV02_008191"/>
<keyword evidence="3" id="KW-1185">Reference proteome</keyword>
<feature type="region of interest" description="Disordered" evidence="1">
    <location>
        <begin position="173"/>
        <end position="262"/>
    </location>
</feature>
<reference evidence="2" key="1">
    <citation type="submission" date="2021-11" db="EMBL/GenBank/DDBJ databases">
        <title>Purpureocillium_takamizusanense_genome.</title>
        <authorList>
            <person name="Nguyen N.-H."/>
        </authorList>
    </citation>
    <scope>NUCLEOTIDE SEQUENCE</scope>
    <source>
        <strain evidence="2">PT3</strain>
    </source>
</reference>
<dbReference type="OrthoDB" id="4926491at2759"/>
<organism evidence="2 3">
    <name type="scientific">Purpureocillium takamizusanense</name>
    <dbReference type="NCBI Taxonomy" id="2060973"/>
    <lineage>
        <taxon>Eukaryota</taxon>
        <taxon>Fungi</taxon>
        <taxon>Dikarya</taxon>
        <taxon>Ascomycota</taxon>
        <taxon>Pezizomycotina</taxon>
        <taxon>Sordariomycetes</taxon>
        <taxon>Hypocreomycetidae</taxon>
        <taxon>Hypocreales</taxon>
        <taxon>Ophiocordycipitaceae</taxon>
        <taxon>Purpureocillium</taxon>
    </lineage>
</organism>
<dbReference type="Proteomes" id="UP000829364">
    <property type="component" value="Chromosome 8"/>
</dbReference>
<name>A0A9Q8QME4_9HYPO</name>
<sequence>MAISLFWNEPASGVSRALDRLRSVSERPVTAIPFWQQQVPHLMAAYGTQTEAVKAIALCHEALAVALASFFVTNRVRGKDARYWRRCMNGNNQGHCAMFLEIDCAPANSGDAVTLVFNSGAGLSYFVMSLPKGMALGEKRDLIPAFQDQIFELITTNLPVDEISRASSVLTTSTHQDSMCVEPSENVPEGPASSIADVEEVPAPSNVDPDETLVPSSASVEQVATQPGAGAEAPVESNADSEAISGTDTAVPPNSDKDEKRLPSVATFAAGHEMLRRPPYHIIVRLGQYDVPEVHCSHPASADFIRQYLDQWYREDLARLEMATNGGSENVTAAAAEGGLMILLDAMDVTQHDRDYVSRVSLPVVILQMIETCLGYELHNSGENWWHFRRAVAFIEEEGLRDANVGPLAF</sequence>
<proteinExistence type="predicted"/>
<feature type="compositionally biased region" description="Polar residues" evidence="1">
    <location>
        <begin position="238"/>
        <end position="248"/>
    </location>
</feature>
<dbReference type="GeneID" id="72070139"/>
<dbReference type="EMBL" id="CP086361">
    <property type="protein sequence ID" value="UNI22290.1"/>
    <property type="molecule type" value="Genomic_DNA"/>
</dbReference>
<dbReference type="RefSeq" id="XP_047845771.1">
    <property type="nucleotide sequence ID" value="XM_047989766.1"/>
</dbReference>
<evidence type="ECO:0000256" key="1">
    <source>
        <dbReference type="SAM" id="MobiDB-lite"/>
    </source>
</evidence>
<evidence type="ECO:0000313" key="2">
    <source>
        <dbReference type="EMBL" id="UNI22290.1"/>
    </source>
</evidence>
<protein>
    <submittedName>
        <fullName evidence="2">Uncharacterized protein</fullName>
    </submittedName>
</protein>
<dbReference type="AlphaFoldDB" id="A0A9Q8QME4"/>